<dbReference type="Gene3D" id="1.10.238.10">
    <property type="entry name" value="EF-hand"/>
    <property type="match status" value="1"/>
</dbReference>
<dbReference type="Pfam" id="PF13499">
    <property type="entry name" value="EF-hand_7"/>
    <property type="match status" value="1"/>
</dbReference>
<dbReference type="InParanoid" id="Q230X5"/>
<dbReference type="InterPro" id="IPR011992">
    <property type="entry name" value="EF-hand-dom_pair"/>
</dbReference>
<keyword evidence="1" id="KW-0106">Calcium</keyword>
<dbReference type="RefSeq" id="XP_001011409.3">
    <property type="nucleotide sequence ID" value="XM_001011409.3"/>
</dbReference>
<dbReference type="PROSITE" id="PS50222">
    <property type="entry name" value="EF_HAND_2"/>
    <property type="match status" value="2"/>
</dbReference>
<sequence length="115" mass="13368">MGFNNSKVLSPYLEDKIMGVFKKIDTDGSGTIDKDETIKFWKSNFAKVNTEELFKAVDLDNNGTISQDEWLEFWQEVKRVGHSEQEIEDELENLLEGFSWVSFNNVEDASRRCHK</sequence>
<proteinExistence type="predicted"/>
<dbReference type="AlphaFoldDB" id="Q230X5"/>
<organism evidence="3 4">
    <name type="scientific">Tetrahymena thermophila (strain SB210)</name>
    <dbReference type="NCBI Taxonomy" id="312017"/>
    <lineage>
        <taxon>Eukaryota</taxon>
        <taxon>Sar</taxon>
        <taxon>Alveolata</taxon>
        <taxon>Ciliophora</taxon>
        <taxon>Intramacronucleata</taxon>
        <taxon>Oligohymenophorea</taxon>
        <taxon>Hymenostomatida</taxon>
        <taxon>Tetrahymenina</taxon>
        <taxon>Tetrahymenidae</taxon>
        <taxon>Tetrahymena</taxon>
    </lineage>
</organism>
<dbReference type="CDD" id="cd00051">
    <property type="entry name" value="EFh"/>
    <property type="match status" value="1"/>
</dbReference>
<evidence type="ECO:0000259" key="2">
    <source>
        <dbReference type="PROSITE" id="PS50222"/>
    </source>
</evidence>
<protein>
    <submittedName>
        <fullName evidence="3">EF-hand protein</fullName>
    </submittedName>
</protein>
<accession>Q230X5</accession>
<dbReference type="Proteomes" id="UP000009168">
    <property type="component" value="Unassembled WGS sequence"/>
</dbReference>
<keyword evidence="4" id="KW-1185">Reference proteome</keyword>
<evidence type="ECO:0000313" key="3">
    <source>
        <dbReference type="EMBL" id="EAR91164.3"/>
    </source>
</evidence>
<dbReference type="SMART" id="SM00054">
    <property type="entry name" value="EFh"/>
    <property type="match status" value="2"/>
</dbReference>
<dbReference type="GO" id="GO:0005509">
    <property type="term" value="F:calcium ion binding"/>
    <property type="evidence" value="ECO:0007669"/>
    <property type="project" value="InterPro"/>
</dbReference>
<reference evidence="4" key="1">
    <citation type="journal article" date="2006" name="PLoS Biol.">
        <title>Macronuclear genome sequence of the ciliate Tetrahymena thermophila, a model eukaryote.</title>
        <authorList>
            <person name="Eisen J.A."/>
            <person name="Coyne R.S."/>
            <person name="Wu M."/>
            <person name="Wu D."/>
            <person name="Thiagarajan M."/>
            <person name="Wortman J.R."/>
            <person name="Badger J.H."/>
            <person name="Ren Q."/>
            <person name="Amedeo P."/>
            <person name="Jones K.M."/>
            <person name="Tallon L.J."/>
            <person name="Delcher A.L."/>
            <person name="Salzberg S.L."/>
            <person name="Silva J.C."/>
            <person name="Haas B.J."/>
            <person name="Majoros W.H."/>
            <person name="Farzad M."/>
            <person name="Carlton J.M."/>
            <person name="Smith R.K. Jr."/>
            <person name="Garg J."/>
            <person name="Pearlman R.E."/>
            <person name="Karrer K.M."/>
            <person name="Sun L."/>
            <person name="Manning G."/>
            <person name="Elde N.C."/>
            <person name="Turkewitz A.P."/>
            <person name="Asai D.J."/>
            <person name="Wilkes D.E."/>
            <person name="Wang Y."/>
            <person name="Cai H."/>
            <person name="Collins K."/>
            <person name="Stewart B.A."/>
            <person name="Lee S.R."/>
            <person name="Wilamowska K."/>
            <person name="Weinberg Z."/>
            <person name="Ruzzo W.L."/>
            <person name="Wloga D."/>
            <person name="Gaertig J."/>
            <person name="Frankel J."/>
            <person name="Tsao C.-C."/>
            <person name="Gorovsky M.A."/>
            <person name="Keeling P.J."/>
            <person name="Waller R.F."/>
            <person name="Patron N.J."/>
            <person name="Cherry J.M."/>
            <person name="Stover N.A."/>
            <person name="Krieger C.J."/>
            <person name="del Toro C."/>
            <person name="Ryder H.F."/>
            <person name="Williamson S.C."/>
            <person name="Barbeau R.A."/>
            <person name="Hamilton E.P."/>
            <person name="Orias E."/>
        </authorList>
    </citation>
    <scope>NUCLEOTIDE SEQUENCE [LARGE SCALE GENOMIC DNA]</scope>
    <source>
        <strain evidence="4">SB210</strain>
    </source>
</reference>
<dbReference type="InterPro" id="IPR002048">
    <property type="entry name" value="EF_hand_dom"/>
</dbReference>
<dbReference type="GeneID" id="7840567"/>
<feature type="domain" description="EF-hand" evidence="2">
    <location>
        <begin position="12"/>
        <end position="47"/>
    </location>
</feature>
<gene>
    <name evidence="3" type="ORF">TTHERM_00433840</name>
</gene>
<dbReference type="InterPro" id="IPR018247">
    <property type="entry name" value="EF_Hand_1_Ca_BS"/>
</dbReference>
<feature type="domain" description="EF-hand" evidence="2">
    <location>
        <begin position="51"/>
        <end position="80"/>
    </location>
</feature>
<dbReference type="eggNOG" id="ENOG502SG6P">
    <property type="taxonomic scope" value="Eukaryota"/>
</dbReference>
<evidence type="ECO:0000256" key="1">
    <source>
        <dbReference type="ARBA" id="ARBA00022837"/>
    </source>
</evidence>
<dbReference type="KEGG" id="tet:TTHERM_00433840"/>
<dbReference type="PROSITE" id="PS00018">
    <property type="entry name" value="EF_HAND_1"/>
    <property type="match status" value="1"/>
</dbReference>
<dbReference type="OrthoDB" id="310790at2759"/>
<dbReference type="SUPFAM" id="SSF47473">
    <property type="entry name" value="EF-hand"/>
    <property type="match status" value="1"/>
</dbReference>
<evidence type="ECO:0000313" key="4">
    <source>
        <dbReference type="Proteomes" id="UP000009168"/>
    </source>
</evidence>
<name>Q230X5_TETTS</name>
<dbReference type="HOGENOM" id="CLU_2175964_0_0_1"/>
<dbReference type="EMBL" id="GG662532">
    <property type="protein sequence ID" value="EAR91164.3"/>
    <property type="molecule type" value="Genomic_DNA"/>
</dbReference>